<comment type="caution">
    <text evidence="5">The sequence shown here is derived from an EMBL/GenBank/DDBJ whole genome shotgun (WGS) entry which is preliminary data.</text>
</comment>
<keyword evidence="2 5" id="KW-0012">Acyltransferase</keyword>
<evidence type="ECO:0000256" key="1">
    <source>
        <dbReference type="ARBA" id="ARBA00022679"/>
    </source>
</evidence>
<name>A0ABV7L0M6_9PROT</name>
<dbReference type="EMBL" id="JBHRTR010000028">
    <property type="protein sequence ID" value="MFC3228196.1"/>
    <property type="molecule type" value="Genomic_DNA"/>
</dbReference>
<gene>
    <name evidence="5" type="ORF">ACFOGJ_13205</name>
</gene>
<dbReference type="PANTHER" id="PTHR43792:SF8">
    <property type="entry name" value="[RIBOSOMAL PROTEIN US5]-ALANINE N-ACETYLTRANSFERASE"/>
    <property type="match status" value="1"/>
</dbReference>
<dbReference type="EC" id="2.3.-.-" evidence="5"/>
<dbReference type="Proteomes" id="UP001595528">
    <property type="component" value="Unassembled WGS sequence"/>
</dbReference>
<keyword evidence="6" id="KW-1185">Reference proteome</keyword>
<dbReference type="Pfam" id="PF13302">
    <property type="entry name" value="Acetyltransf_3"/>
    <property type="match status" value="1"/>
</dbReference>
<feature type="domain" description="N-acetyltransferase" evidence="4">
    <location>
        <begin position="33"/>
        <end position="194"/>
    </location>
</feature>
<dbReference type="InterPro" id="IPR000182">
    <property type="entry name" value="GNAT_dom"/>
</dbReference>
<sequence>MSTRPPALVRRPTRTTPIRSYASRARLKGPRVMLVRPTREDAGPLLALTLSNKDFYRPWVVPPYNARSFQQYLERVEAGRDMGFLVVDREHRQLQGVVNLNEITRRGMDTASLGYYGRVEARGSGYIREAVACVLAYAFGDLDLHRVEANIQPDNERSLALVAALGFRREGFSPRFMRIDGAWRDHERWALLAEDWQGHGL</sequence>
<evidence type="ECO:0000256" key="3">
    <source>
        <dbReference type="ARBA" id="ARBA00038502"/>
    </source>
</evidence>
<accession>A0ABV7L0M6</accession>
<dbReference type="InterPro" id="IPR051531">
    <property type="entry name" value="N-acetyltransferase"/>
</dbReference>
<proteinExistence type="inferred from homology"/>
<keyword evidence="1 5" id="KW-0808">Transferase</keyword>
<dbReference type="Gene3D" id="3.40.630.30">
    <property type="match status" value="1"/>
</dbReference>
<dbReference type="PANTHER" id="PTHR43792">
    <property type="entry name" value="GNAT FAMILY, PUTATIVE (AFU_ORTHOLOGUE AFUA_3G00765)-RELATED-RELATED"/>
    <property type="match status" value="1"/>
</dbReference>
<dbReference type="RefSeq" id="WP_379901085.1">
    <property type="nucleotide sequence ID" value="NZ_JBHRTR010000028.1"/>
</dbReference>
<evidence type="ECO:0000313" key="5">
    <source>
        <dbReference type="EMBL" id="MFC3228196.1"/>
    </source>
</evidence>
<dbReference type="SUPFAM" id="SSF55729">
    <property type="entry name" value="Acyl-CoA N-acyltransferases (Nat)"/>
    <property type="match status" value="1"/>
</dbReference>
<reference evidence="6" key="1">
    <citation type="journal article" date="2019" name="Int. J. Syst. Evol. Microbiol.">
        <title>The Global Catalogue of Microorganisms (GCM) 10K type strain sequencing project: providing services to taxonomists for standard genome sequencing and annotation.</title>
        <authorList>
            <consortium name="The Broad Institute Genomics Platform"/>
            <consortium name="The Broad Institute Genome Sequencing Center for Infectious Disease"/>
            <person name="Wu L."/>
            <person name="Ma J."/>
        </authorList>
    </citation>
    <scope>NUCLEOTIDE SEQUENCE [LARGE SCALE GENOMIC DNA]</scope>
    <source>
        <strain evidence="6">KCTC 42964</strain>
    </source>
</reference>
<comment type="similarity">
    <text evidence="3">Belongs to the acetyltransferase family. RimJ subfamily.</text>
</comment>
<dbReference type="PROSITE" id="PS51186">
    <property type="entry name" value="GNAT"/>
    <property type="match status" value="1"/>
</dbReference>
<dbReference type="InterPro" id="IPR016181">
    <property type="entry name" value="Acyl_CoA_acyltransferase"/>
</dbReference>
<protein>
    <submittedName>
        <fullName evidence="5">GNAT family N-acetyltransferase</fullName>
        <ecNumber evidence="5">2.3.-.-</ecNumber>
    </submittedName>
</protein>
<evidence type="ECO:0000256" key="2">
    <source>
        <dbReference type="ARBA" id="ARBA00023315"/>
    </source>
</evidence>
<evidence type="ECO:0000259" key="4">
    <source>
        <dbReference type="PROSITE" id="PS51186"/>
    </source>
</evidence>
<organism evidence="5 6">
    <name type="scientific">Marinibaculum pumilum</name>
    <dbReference type="NCBI Taxonomy" id="1766165"/>
    <lineage>
        <taxon>Bacteria</taxon>
        <taxon>Pseudomonadati</taxon>
        <taxon>Pseudomonadota</taxon>
        <taxon>Alphaproteobacteria</taxon>
        <taxon>Rhodospirillales</taxon>
        <taxon>Rhodospirillaceae</taxon>
        <taxon>Marinibaculum</taxon>
    </lineage>
</organism>
<evidence type="ECO:0000313" key="6">
    <source>
        <dbReference type="Proteomes" id="UP001595528"/>
    </source>
</evidence>
<dbReference type="GO" id="GO:0016746">
    <property type="term" value="F:acyltransferase activity"/>
    <property type="evidence" value="ECO:0007669"/>
    <property type="project" value="UniProtKB-KW"/>
</dbReference>